<dbReference type="SUPFAM" id="SSF56784">
    <property type="entry name" value="HAD-like"/>
    <property type="match status" value="1"/>
</dbReference>
<dbReference type="OrthoDB" id="9797743at2"/>
<dbReference type="SFLD" id="SFLDS00003">
    <property type="entry name" value="Haloacid_Dehalogenase"/>
    <property type="match status" value="1"/>
</dbReference>
<dbReference type="RefSeq" id="WP_073075936.1">
    <property type="nucleotide sequence ID" value="NZ_FQXV01000001.1"/>
</dbReference>
<dbReference type="CDD" id="cd07505">
    <property type="entry name" value="HAD_BPGM-like"/>
    <property type="match status" value="1"/>
</dbReference>
<dbReference type="PANTHER" id="PTHR18901:SF38">
    <property type="entry name" value="PSEUDOURIDINE-5'-PHOSPHATASE"/>
    <property type="match status" value="1"/>
</dbReference>
<dbReference type="InterPro" id="IPR036412">
    <property type="entry name" value="HAD-like_sf"/>
</dbReference>
<dbReference type="Gene3D" id="3.40.50.1000">
    <property type="entry name" value="HAD superfamily/HAD-like"/>
    <property type="match status" value="1"/>
</dbReference>
<dbReference type="EMBL" id="FQXV01000001">
    <property type="protein sequence ID" value="SHH58587.1"/>
    <property type="molecule type" value="Genomic_DNA"/>
</dbReference>
<dbReference type="GO" id="GO:0016791">
    <property type="term" value="F:phosphatase activity"/>
    <property type="evidence" value="ECO:0007669"/>
    <property type="project" value="TreeGrafter"/>
</dbReference>
<dbReference type="NCBIfam" id="TIGR01509">
    <property type="entry name" value="HAD-SF-IA-v3"/>
    <property type="match status" value="1"/>
</dbReference>
<gene>
    <name evidence="1" type="ORF">SAMN02745823_00379</name>
</gene>
<dbReference type="InterPro" id="IPR023214">
    <property type="entry name" value="HAD_sf"/>
</dbReference>
<reference evidence="1 2" key="1">
    <citation type="submission" date="2016-11" db="EMBL/GenBank/DDBJ databases">
        <authorList>
            <person name="Jaros S."/>
            <person name="Januszkiewicz K."/>
            <person name="Wedrychowicz H."/>
        </authorList>
    </citation>
    <scope>NUCLEOTIDE SEQUENCE [LARGE SCALE GENOMIC DNA]</scope>
    <source>
        <strain evidence="1 2">DSM 10068</strain>
    </source>
</reference>
<dbReference type="SFLD" id="SFLDG01129">
    <property type="entry name" value="C1.5:_HAD__Beta-PGM__Phosphata"/>
    <property type="match status" value="1"/>
</dbReference>
<name>A0A1M5U6G9_9FIRM</name>
<protein>
    <submittedName>
        <fullName evidence="1">Haloacid dehalogenase superfamily, subfamily IA, variant 3 with third motif having DD or ED</fullName>
    </submittedName>
</protein>
<dbReference type="Gene3D" id="1.10.150.240">
    <property type="entry name" value="Putative phosphatase, domain 2"/>
    <property type="match status" value="1"/>
</dbReference>
<keyword evidence="2" id="KW-1185">Reference proteome</keyword>
<dbReference type="Pfam" id="PF00702">
    <property type="entry name" value="Hydrolase"/>
    <property type="match status" value="1"/>
</dbReference>
<dbReference type="InterPro" id="IPR023198">
    <property type="entry name" value="PGP-like_dom2"/>
</dbReference>
<dbReference type="InterPro" id="IPR006439">
    <property type="entry name" value="HAD-SF_hydro_IA"/>
</dbReference>
<evidence type="ECO:0000313" key="2">
    <source>
        <dbReference type="Proteomes" id="UP000183995"/>
    </source>
</evidence>
<evidence type="ECO:0000313" key="1">
    <source>
        <dbReference type="EMBL" id="SHH58587.1"/>
    </source>
</evidence>
<proteinExistence type="predicted"/>
<dbReference type="STRING" id="1123282.SAMN02745823_00379"/>
<dbReference type="Proteomes" id="UP000183995">
    <property type="component" value="Unassembled WGS sequence"/>
</dbReference>
<sequence length="217" mass="23973">MIDFNGAIFDMDGTLLDSMPIWDTVAVEYLKSRGITPNDDIYQAVRSMSIQQVCGHFCSVYGLTLTQQEITDGINGMVEDFYFNRAPLKAGVPEALRRLEARGVKMCVATATDRYLVEAALARTGILRFFDRIFTCTEAGAGKDEPDIFHQALDFLGTGAGGTVVFEDALYAIETAKAAGLRVVALYDASAADQQDKIKKRADCFYQSFEEWNEDNA</sequence>
<dbReference type="AlphaFoldDB" id="A0A1M5U6G9"/>
<dbReference type="PANTHER" id="PTHR18901">
    <property type="entry name" value="2-DEOXYGLUCOSE-6-PHOSPHATE PHOSPHATASE 2"/>
    <property type="match status" value="1"/>
</dbReference>
<accession>A0A1M5U6G9</accession>
<organism evidence="1 2">
    <name type="scientific">Sporobacter termitidis DSM 10068</name>
    <dbReference type="NCBI Taxonomy" id="1123282"/>
    <lineage>
        <taxon>Bacteria</taxon>
        <taxon>Bacillati</taxon>
        <taxon>Bacillota</taxon>
        <taxon>Clostridia</taxon>
        <taxon>Eubacteriales</taxon>
        <taxon>Oscillospiraceae</taxon>
        <taxon>Sporobacter</taxon>
    </lineage>
</organism>